<reference evidence="1 2" key="1">
    <citation type="submission" date="2018-10" db="EMBL/GenBank/DDBJ databases">
        <title>The genome of Lysobacter enzymogenes OH11.</title>
        <authorList>
            <person name="Liu F."/>
            <person name="Zhao Y."/>
            <person name="Qian G."/>
            <person name="Chen Y."/>
            <person name="Xu H."/>
        </authorList>
    </citation>
    <scope>NUCLEOTIDE SEQUENCE [LARGE SCALE GENOMIC DNA]</scope>
    <source>
        <strain evidence="1 2">OH11</strain>
    </source>
</reference>
<evidence type="ECO:0000313" key="2">
    <source>
        <dbReference type="Proteomes" id="UP000275910"/>
    </source>
</evidence>
<proteinExistence type="predicted"/>
<protein>
    <submittedName>
        <fullName evidence="1">DNA alkylation repair protein</fullName>
    </submittedName>
</protein>
<dbReference type="EMBL" id="RCTY01000012">
    <property type="protein sequence ID" value="ROU08521.1"/>
    <property type="molecule type" value="Genomic_DNA"/>
</dbReference>
<organism evidence="1 2">
    <name type="scientific">Lysobacter enzymogenes</name>
    <dbReference type="NCBI Taxonomy" id="69"/>
    <lineage>
        <taxon>Bacteria</taxon>
        <taxon>Pseudomonadati</taxon>
        <taxon>Pseudomonadota</taxon>
        <taxon>Gammaproteobacteria</taxon>
        <taxon>Lysobacterales</taxon>
        <taxon>Lysobacteraceae</taxon>
        <taxon>Lysobacter</taxon>
    </lineage>
</organism>
<gene>
    <name evidence="1" type="ORF">D9T17_04285</name>
</gene>
<dbReference type="CDD" id="cd06561">
    <property type="entry name" value="AlkD_like"/>
    <property type="match status" value="1"/>
</dbReference>
<dbReference type="PANTHER" id="PTHR41291">
    <property type="entry name" value="DNA ALKYLATION REPAIR PROTEIN"/>
    <property type="match status" value="1"/>
</dbReference>
<dbReference type="InterPro" id="IPR014825">
    <property type="entry name" value="DNA_alkylation"/>
</dbReference>
<dbReference type="AlphaFoldDB" id="A0A3N2RMC2"/>
<dbReference type="Gene3D" id="1.25.10.90">
    <property type="match status" value="1"/>
</dbReference>
<name>A0A3N2RMC2_LYSEN</name>
<accession>A0A3N2RMC2</accession>
<comment type="caution">
    <text evidence="1">The sequence shown here is derived from an EMBL/GenBank/DDBJ whole genome shotgun (WGS) entry which is preliminary data.</text>
</comment>
<dbReference type="SUPFAM" id="SSF48371">
    <property type="entry name" value="ARM repeat"/>
    <property type="match status" value="1"/>
</dbReference>
<sequence>MPLPQRLARALEELRAAASAEYRAGLARFAIPDERALGVPMAQIQAVAKRLGRDRDLAAALWDSGGYEARLLAAYLDDPAAVTAAQMDRWARGFDNWAVCDTVCFALFDRSPLAWRKIEQWAAREDEFVRRAAFALLASKSVHDKAAGDEPFLHGLRLVEAHADDARNFVKKAVNWALRSIGKRNLALHAAALETASRLAASTAPSARWNGKDALRELNNPAIARRLARKS</sequence>
<dbReference type="InterPro" id="IPR016024">
    <property type="entry name" value="ARM-type_fold"/>
</dbReference>
<dbReference type="Pfam" id="PF08713">
    <property type="entry name" value="DNA_alkylation"/>
    <property type="match status" value="1"/>
</dbReference>
<dbReference type="PANTHER" id="PTHR41291:SF1">
    <property type="entry name" value="DNA ALKYLATION REPAIR PROTEIN"/>
    <property type="match status" value="1"/>
</dbReference>
<evidence type="ECO:0000313" key="1">
    <source>
        <dbReference type="EMBL" id="ROU08521.1"/>
    </source>
</evidence>
<dbReference type="Proteomes" id="UP000275910">
    <property type="component" value="Unassembled WGS sequence"/>
</dbReference>